<evidence type="ECO:0000313" key="3">
    <source>
        <dbReference type="Proteomes" id="UP000039865"/>
    </source>
</evidence>
<dbReference type="EMBL" id="CCKQ01013188">
    <property type="protein sequence ID" value="CDW84827.1"/>
    <property type="molecule type" value="Genomic_DNA"/>
</dbReference>
<keyword evidence="3" id="KW-1185">Reference proteome</keyword>
<proteinExistence type="predicted"/>
<feature type="region of interest" description="Disordered" evidence="1">
    <location>
        <begin position="1"/>
        <end position="21"/>
    </location>
</feature>
<feature type="compositionally biased region" description="Low complexity" evidence="1">
    <location>
        <begin position="1"/>
        <end position="17"/>
    </location>
</feature>
<dbReference type="AlphaFoldDB" id="A0A078AUB6"/>
<reference evidence="2 3" key="1">
    <citation type="submission" date="2014-06" db="EMBL/GenBank/DDBJ databases">
        <authorList>
            <person name="Swart Estienne"/>
        </authorList>
    </citation>
    <scope>NUCLEOTIDE SEQUENCE [LARGE SCALE GENOMIC DNA]</scope>
    <source>
        <strain evidence="2 3">130c</strain>
    </source>
</reference>
<name>A0A078AUB6_STYLE</name>
<accession>A0A078AUB6</accession>
<sequence>MLPPRTSNTNTTSNVSRNESHQVTVGIPAAKFHDQTRSLNSNINVSGFNVACSVNFEAQKQQQTHCTNSKPYLSFRSQSQQNRLRNEISASVNTQASNQSIYQTEKILSQFPMQNLKPVIANNLKQMNKSPQLIQTKDYNMQQKSVEQFMMMLNGYINQKNHRVPITSNISSQHSTLMAKLPDLSLDNLVTKDQKQKQRIIQKSSLASILNNGLNAQQAEIYNHKKFQNRNLLNSRLATFQKPYPTQKETAVPLINQNKYINSLTERQSNPDIQFQDLQIIKQLQIQEPQVNSNQYVLKMHRNLSGNNRSDNQSFNLVQSNKTSNKINHQEQLNLNQLSGELTQTLTQALANKRSALITNYNYTNSNVSNNRLMEMIKNNDKIVKVDQSIGLDYNNCERSYNKISHIIFNEKFVHKPAQDEKPNEFRLNNETDIQSGDQSFIDGGCIYEIERQDC</sequence>
<dbReference type="InParanoid" id="A0A078AUB6"/>
<protein>
    <submittedName>
        <fullName evidence="2">Uncharacterized protein</fullName>
    </submittedName>
</protein>
<dbReference type="Proteomes" id="UP000039865">
    <property type="component" value="Unassembled WGS sequence"/>
</dbReference>
<evidence type="ECO:0000256" key="1">
    <source>
        <dbReference type="SAM" id="MobiDB-lite"/>
    </source>
</evidence>
<organism evidence="2 3">
    <name type="scientific">Stylonychia lemnae</name>
    <name type="common">Ciliate</name>
    <dbReference type="NCBI Taxonomy" id="5949"/>
    <lineage>
        <taxon>Eukaryota</taxon>
        <taxon>Sar</taxon>
        <taxon>Alveolata</taxon>
        <taxon>Ciliophora</taxon>
        <taxon>Intramacronucleata</taxon>
        <taxon>Spirotrichea</taxon>
        <taxon>Stichotrichia</taxon>
        <taxon>Sporadotrichida</taxon>
        <taxon>Oxytrichidae</taxon>
        <taxon>Stylonychinae</taxon>
        <taxon>Stylonychia</taxon>
    </lineage>
</organism>
<gene>
    <name evidence="2" type="primary">Contig19347.g20512</name>
    <name evidence="2" type="ORF">STYLEM_13896</name>
</gene>
<evidence type="ECO:0000313" key="2">
    <source>
        <dbReference type="EMBL" id="CDW84827.1"/>
    </source>
</evidence>